<accession>A0A6N9Z8A9</accession>
<dbReference type="Proteomes" id="UP000469194">
    <property type="component" value="Unassembled WGS sequence"/>
</dbReference>
<keyword evidence="1" id="KW-0227">DNA damage</keyword>
<evidence type="ECO:0000313" key="5">
    <source>
        <dbReference type="EMBL" id="NEG90620.1"/>
    </source>
</evidence>
<dbReference type="GO" id="GO:0005524">
    <property type="term" value="F:ATP binding"/>
    <property type="evidence" value="ECO:0007669"/>
    <property type="project" value="InterPro"/>
</dbReference>
<dbReference type="AlphaFoldDB" id="A0A6N9Z8A9"/>
<dbReference type="InterPro" id="IPR038729">
    <property type="entry name" value="Rad50/SbcC_AAA"/>
</dbReference>
<keyword evidence="1" id="KW-0742">SOS response</keyword>
<evidence type="ECO:0000256" key="1">
    <source>
        <dbReference type="ARBA" id="ARBA00023236"/>
    </source>
</evidence>
<sequence>MGNGSMWKLQRLRLTNFRRFGDLSIDFDDHVTVLAGDNGAGKTSVLEAAVVALGSFLSRVDNPYMRMYPINFAANDLRLKTIATGSVLSKEPQPVSVAADGVAFGENIQWTRAKNTVDGRTRVVDAKQATAVSEHIQRIVKQGEPETLPLLAYYGAGRLWVHKKEKLNSERWFAKGFSRSSGYVDCLDAATNDKMMASWFKQMFEVSIENGAQPPELTAVSHAISSCFQELTGNKNVTVRYSAKNYGLVVNGLVEDDGAPQGPMPFEILSDGYRGVLSLIADIAYRMAVLNPDAKDILGAPGIVLIDEIDLHLHPLWQERVVQDLTTVFPNVQFIVSSHAPAVIASVKDNQIRRIRKCTEQEESELENPTGEDYVSYKPSSKATGGHSIRAVLEDVMNAYDLPRVTRELSADFYRELSDGNLDKAEEILDKWKEYSGEDDTNVLSADTSLTMERMDREDALD</sequence>
<comment type="caution">
    <text evidence="5">The sequence shown here is derived from an EMBL/GenBank/DDBJ whole genome shotgun (WGS) entry which is preliminary data.</text>
</comment>
<dbReference type="GO" id="GO:0016887">
    <property type="term" value="F:ATP hydrolysis activity"/>
    <property type="evidence" value="ECO:0007669"/>
    <property type="project" value="InterPro"/>
</dbReference>
<feature type="compositionally biased region" description="Polar residues" evidence="2">
    <location>
        <begin position="442"/>
        <end position="451"/>
    </location>
</feature>
<evidence type="ECO:0000313" key="6">
    <source>
        <dbReference type="Proteomes" id="UP000469194"/>
    </source>
</evidence>
<feature type="region of interest" description="Disordered" evidence="2">
    <location>
        <begin position="361"/>
        <end position="380"/>
    </location>
</feature>
<feature type="region of interest" description="Disordered" evidence="2">
    <location>
        <begin position="440"/>
        <end position="462"/>
    </location>
</feature>
<dbReference type="GO" id="GO:0006302">
    <property type="term" value="P:double-strand break repair"/>
    <property type="evidence" value="ECO:0007669"/>
    <property type="project" value="InterPro"/>
</dbReference>
<dbReference type="InterPro" id="IPR027417">
    <property type="entry name" value="P-loop_NTPase"/>
</dbReference>
<reference evidence="5 6" key="1">
    <citation type="submission" date="2019-10" db="EMBL/GenBank/DDBJ databases">
        <title>Bifidobacterium from non-human primates.</title>
        <authorList>
            <person name="Modesto M."/>
        </authorList>
    </citation>
    <scope>NUCLEOTIDE SEQUENCE [LARGE SCALE GENOMIC DNA]</scope>
    <source>
        <strain evidence="5 6">TRE17</strain>
    </source>
</reference>
<name>A0A6N9Z8A9_9BIFI</name>
<proteinExistence type="predicted"/>
<evidence type="ECO:0000259" key="3">
    <source>
        <dbReference type="Pfam" id="PF13304"/>
    </source>
</evidence>
<evidence type="ECO:0000256" key="2">
    <source>
        <dbReference type="SAM" id="MobiDB-lite"/>
    </source>
</evidence>
<dbReference type="PANTHER" id="PTHR32182">
    <property type="entry name" value="DNA REPLICATION AND REPAIR PROTEIN RECF"/>
    <property type="match status" value="1"/>
</dbReference>
<dbReference type="PANTHER" id="PTHR32182:SF23">
    <property type="entry name" value="ATP BINDING PROTEIN"/>
    <property type="match status" value="1"/>
</dbReference>
<dbReference type="Gene3D" id="3.40.50.300">
    <property type="entry name" value="P-loop containing nucleotide triphosphate hydrolases"/>
    <property type="match status" value="2"/>
</dbReference>
<evidence type="ECO:0000259" key="4">
    <source>
        <dbReference type="Pfam" id="PF13476"/>
    </source>
</evidence>
<keyword evidence="6" id="KW-1185">Reference proteome</keyword>
<protein>
    <submittedName>
        <fullName evidence="5">AAA family ATPase</fullName>
    </submittedName>
</protein>
<feature type="domain" description="ATPase AAA-type core" evidence="3">
    <location>
        <begin position="262"/>
        <end position="344"/>
    </location>
</feature>
<dbReference type="GO" id="GO:0009432">
    <property type="term" value="P:SOS response"/>
    <property type="evidence" value="ECO:0007669"/>
    <property type="project" value="UniProtKB-KW"/>
</dbReference>
<gene>
    <name evidence="5" type="ORF">GFD25_11670</name>
</gene>
<dbReference type="GO" id="GO:0000731">
    <property type="term" value="P:DNA synthesis involved in DNA repair"/>
    <property type="evidence" value="ECO:0007669"/>
    <property type="project" value="TreeGrafter"/>
</dbReference>
<dbReference type="Pfam" id="PF13304">
    <property type="entry name" value="AAA_21"/>
    <property type="match status" value="1"/>
</dbReference>
<feature type="domain" description="Rad50/SbcC-type AAA" evidence="4">
    <location>
        <begin position="11"/>
        <end position="193"/>
    </location>
</feature>
<organism evidence="5 6">
    <name type="scientific">Bifidobacterium aerophilum</name>
    <dbReference type="NCBI Taxonomy" id="1798155"/>
    <lineage>
        <taxon>Bacteria</taxon>
        <taxon>Bacillati</taxon>
        <taxon>Actinomycetota</taxon>
        <taxon>Actinomycetes</taxon>
        <taxon>Bifidobacteriales</taxon>
        <taxon>Bifidobacteriaceae</taxon>
        <taxon>Bifidobacterium</taxon>
    </lineage>
</organism>
<dbReference type="InterPro" id="IPR003959">
    <property type="entry name" value="ATPase_AAA_core"/>
</dbReference>
<dbReference type="Pfam" id="PF13476">
    <property type="entry name" value="AAA_23"/>
    <property type="match status" value="1"/>
</dbReference>
<dbReference type="EMBL" id="WHZW01000037">
    <property type="protein sequence ID" value="NEG90620.1"/>
    <property type="molecule type" value="Genomic_DNA"/>
</dbReference>
<dbReference type="SUPFAM" id="SSF52540">
    <property type="entry name" value="P-loop containing nucleoside triphosphate hydrolases"/>
    <property type="match status" value="1"/>
</dbReference>
<feature type="compositionally biased region" description="Basic and acidic residues" evidence="2">
    <location>
        <begin position="453"/>
        <end position="462"/>
    </location>
</feature>